<protein>
    <submittedName>
        <fullName evidence="3">Outer membrane biogenesis protein BamB</fullName>
    </submittedName>
</protein>
<dbReference type="EMBL" id="CP037920">
    <property type="protein sequence ID" value="QDT99997.1"/>
    <property type="molecule type" value="Genomic_DNA"/>
</dbReference>
<proteinExistence type="predicted"/>
<feature type="signal peptide" evidence="1">
    <location>
        <begin position="1"/>
        <end position="19"/>
    </location>
</feature>
<accession>A0A517W410</accession>
<dbReference type="Pfam" id="PF13360">
    <property type="entry name" value="PQQ_2"/>
    <property type="match status" value="1"/>
</dbReference>
<dbReference type="PANTHER" id="PTHR34512">
    <property type="entry name" value="CELL SURFACE PROTEIN"/>
    <property type="match status" value="1"/>
</dbReference>
<reference evidence="3 4" key="1">
    <citation type="submission" date="2019-03" db="EMBL/GenBank/DDBJ databases">
        <title>Deep-cultivation of Planctomycetes and their phenomic and genomic characterization uncovers novel biology.</title>
        <authorList>
            <person name="Wiegand S."/>
            <person name="Jogler M."/>
            <person name="Boedeker C."/>
            <person name="Pinto D."/>
            <person name="Vollmers J."/>
            <person name="Rivas-Marin E."/>
            <person name="Kohn T."/>
            <person name="Peeters S.H."/>
            <person name="Heuer A."/>
            <person name="Rast P."/>
            <person name="Oberbeckmann S."/>
            <person name="Bunk B."/>
            <person name="Jeske O."/>
            <person name="Meyerdierks A."/>
            <person name="Storesund J.E."/>
            <person name="Kallscheuer N."/>
            <person name="Luecker S."/>
            <person name="Lage O.M."/>
            <person name="Pohl T."/>
            <person name="Merkel B.J."/>
            <person name="Hornburger P."/>
            <person name="Mueller R.-W."/>
            <person name="Bruemmer F."/>
            <person name="Labrenz M."/>
            <person name="Spormann A.M."/>
            <person name="Op den Camp H."/>
            <person name="Overmann J."/>
            <person name="Amann R."/>
            <person name="Jetten M.S.M."/>
            <person name="Mascher T."/>
            <person name="Medema M.H."/>
            <person name="Devos D.P."/>
            <person name="Kaster A.-K."/>
            <person name="Ovreas L."/>
            <person name="Rohde M."/>
            <person name="Galperin M.Y."/>
            <person name="Jogler C."/>
        </authorList>
    </citation>
    <scope>NUCLEOTIDE SEQUENCE [LARGE SCALE GENOMIC DNA]</scope>
    <source>
        <strain evidence="3 4">V144</strain>
    </source>
</reference>
<keyword evidence="1" id="KW-0732">Signal</keyword>
<dbReference type="Gene3D" id="2.130.10.10">
    <property type="entry name" value="YVTN repeat-like/Quinoprotein amine dehydrogenase"/>
    <property type="match status" value="1"/>
</dbReference>
<feature type="domain" description="Pyrrolo-quinoline quinone repeat" evidence="2">
    <location>
        <begin position="48"/>
        <end position="292"/>
    </location>
</feature>
<dbReference type="InterPro" id="IPR015943">
    <property type="entry name" value="WD40/YVTN_repeat-like_dom_sf"/>
</dbReference>
<evidence type="ECO:0000313" key="4">
    <source>
        <dbReference type="Proteomes" id="UP000318704"/>
    </source>
</evidence>
<name>A0A517W410_9PLAN</name>
<feature type="chain" id="PRO_5022227318" evidence="1">
    <location>
        <begin position="20"/>
        <end position="434"/>
    </location>
</feature>
<sequence precursor="true">MIRYLALLITLLSIVPAESADWPHWRGANRNDVTSESSGWDGKSWLKEELWRVSVGEGSSSPLVISNRVYLAGWSNNRDTIICLDAESGKEKWRQTYDSPRYGRFSIGDKGLYSGACSTPEYDSETGMLFTLGVDGDLHAWDTRDKGRRVWSLNLYEQYKAQRRPEVAVRKKTRRDYGYMSSPVVIGNQLIVEVGGKSGNLVAFNKRTGRELWKSENRDEAGHTGGPVPIVIQGVPCVAVLTLRNLVVTRIDGPNSGQTVAIYPWTTDFANNIATPAVSGDSVIITSAYNHFSMCRLKVTLNGATKVWENKLASGVCSPLIHSGHVYWAWRRVHCIDFKTGKELWSGGKVGSQGSCILTGDNRLIVYANKGDLSLVETAKRSPKKYTQLATESILSKTDAWPHVILANGRLICRDRSGNVRCISVSRNMTSKTN</sequence>
<dbReference type="InterPro" id="IPR002372">
    <property type="entry name" value="PQQ_rpt_dom"/>
</dbReference>
<dbReference type="SUPFAM" id="SSF50998">
    <property type="entry name" value="Quinoprotein alcohol dehydrogenase-like"/>
    <property type="match status" value="1"/>
</dbReference>
<dbReference type="InterPro" id="IPR018391">
    <property type="entry name" value="PQQ_b-propeller_rpt"/>
</dbReference>
<dbReference type="InterPro" id="IPR011047">
    <property type="entry name" value="Quinoprotein_ADH-like_sf"/>
</dbReference>
<gene>
    <name evidence="3" type="ORF">V144x_55110</name>
</gene>
<dbReference type="Proteomes" id="UP000318704">
    <property type="component" value="Chromosome"/>
</dbReference>
<dbReference type="AlphaFoldDB" id="A0A517W410"/>
<evidence type="ECO:0000313" key="3">
    <source>
        <dbReference type="EMBL" id="QDT99997.1"/>
    </source>
</evidence>
<dbReference type="SMART" id="SM00564">
    <property type="entry name" value="PQQ"/>
    <property type="match status" value="4"/>
</dbReference>
<dbReference type="KEGG" id="gaw:V144x_55110"/>
<organism evidence="3 4">
    <name type="scientific">Gimesia aquarii</name>
    <dbReference type="NCBI Taxonomy" id="2527964"/>
    <lineage>
        <taxon>Bacteria</taxon>
        <taxon>Pseudomonadati</taxon>
        <taxon>Planctomycetota</taxon>
        <taxon>Planctomycetia</taxon>
        <taxon>Planctomycetales</taxon>
        <taxon>Planctomycetaceae</taxon>
        <taxon>Gimesia</taxon>
    </lineage>
</organism>
<dbReference type="RefSeq" id="WP_144989978.1">
    <property type="nucleotide sequence ID" value="NZ_CP037920.1"/>
</dbReference>
<evidence type="ECO:0000259" key="2">
    <source>
        <dbReference type="Pfam" id="PF13360"/>
    </source>
</evidence>
<dbReference type="PANTHER" id="PTHR34512:SF30">
    <property type="entry name" value="OUTER MEMBRANE PROTEIN ASSEMBLY FACTOR BAMB"/>
    <property type="match status" value="1"/>
</dbReference>
<evidence type="ECO:0000256" key="1">
    <source>
        <dbReference type="SAM" id="SignalP"/>
    </source>
</evidence>